<evidence type="ECO:0000313" key="5">
    <source>
        <dbReference type="Proteomes" id="UP000234474"/>
    </source>
</evidence>
<reference evidence="5" key="1">
    <citation type="journal article" date="2018" name="Proc. Natl. Acad. Sci. U.S.A.">
        <title>Linking secondary metabolites to gene clusters through genome sequencing of six diverse Aspergillus species.</title>
        <authorList>
            <person name="Kaerboelling I."/>
            <person name="Vesth T.C."/>
            <person name="Frisvad J.C."/>
            <person name="Nybo J.L."/>
            <person name="Theobald S."/>
            <person name="Kuo A."/>
            <person name="Bowyer P."/>
            <person name="Matsuda Y."/>
            <person name="Mondo S."/>
            <person name="Lyhne E.K."/>
            <person name="Kogle M.E."/>
            <person name="Clum A."/>
            <person name="Lipzen A."/>
            <person name="Salamov A."/>
            <person name="Ngan C.Y."/>
            <person name="Daum C."/>
            <person name="Chiniquy J."/>
            <person name="Barry K."/>
            <person name="LaButti K."/>
            <person name="Haridas S."/>
            <person name="Simmons B.A."/>
            <person name="Magnuson J.K."/>
            <person name="Mortensen U.H."/>
            <person name="Larsen T.O."/>
            <person name="Grigoriev I.V."/>
            <person name="Baker S.E."/>
            <person name="Andersen M.R."/>
        </authorList>
    </citation>
    <scope>NUCLEOTIDE SEQUENCE [LARGE SCALE GENOMIC DNA]</scope>
    <source>
        <strain evidence="5">IBT 16806</strain>
    </source>
</reference>
<feature type="repeat" description="ANK" evidence="3">
    <location>
        <begin position="51"/>
        <end position="83"/>
    </location>
</feature>
<protein>
    <submittedName>
        <fullName evidence="4">Ankyrin</fullName>
    </submittedName>
</protein>
<dbReference type="RefSeq" id="XP_024684885.1">
    <property type="nucleotide sequence ID" value="XM_024821692.1"/>
</dbReference>
<accession>A0A2I1CFB0</accession>
<evidence type="ECO:0000256" key="3">
    <source>
        <dbReference type="PROSITE-ProRule" id="PRU00023"/>
    </source>
</evidence>
<keyword evidence="5" id="KW-1185">Reference proteome</keyword>
<dbReference type="EMBL" id="MSZS01000002">
    <property type="protein sequence ID" value="PKX96290.1"/>
    <property type="molecule type" value="Genomic_DNA"/>
</dbReference>
<dbReference type="InterPro" id="IPR002110">
    <property type="entry name" value="Ankyrin_rpt"/>
</dbReference>
<dbReference type="VEuPathDB" id="FungiDB:P174DRAFT_337177"/>
<dbReference type="SUPFAM" id="SSF48403">
    <property type="entry name" value="Ankyrin repeat"/>
    <property type="match status" value="1"/>
</dbReference>
<feature type="non-terminal residue" evidence="4">
    <location>
        <position position="1"/>
    </location>
</feature>
<comment type="caution">
    <text evidence="4">The sequence shown here is derived from an EMBL/GenBank/DDBJ whole genome shotgun (WGS) entry which is preliminary data.</text>
</comment>
<dbReference type="SMART" id="SM00248">
    <property type="entry name" value="ANK"/>
    <property type="match status" value="5"/>
</dbReference>
<sequence length="202" mass="21945">IEELLAAGADVNAEGWKKQTPLAWATIKGNKATTELLLSVDNLNDNIPDTDGRTPLSHAVELGLARIVQLLLDSNADINLEDKCGRTPLLWATQEGHQTLLLLTSRADINLEDKLRHTPLLWATRKGHETIVSKLLASAGVDVDRPDSEGRAALSYAADLGYASIVQALINANAHVNSEDNKRRTPLVWATVTHQANVVQIL</sequence>
<dbReference type="Pfam" id="PF12796">
    <property type="entry name" value="Ank_2"/>
    <property type="match status" value="2"/>
</dbReference>
<gene>
    <name evidence="4" type="ORF">P174DRAFT_337177</name>
</gene>
<dbReference type="PROSITE" id="PS50088">
    <property type="entry name" value="ANK_REPEAT"/>
    <property type="match status" value="3"/>
</dbReference>
<feature type="repeat" description="ANK" evidence="3">
    <location>
        <begin position="115"/>
        <end position="148"/>
    </location>
</feature>
<keyword evidence="2 3" id="KW-0040">ANK repeat</keyword>
<dbReference type="STRING" id="1392255.A0A2I1CFB0"/>
<evidence type="ECO:0000256" key="2">
    <source>
        <dbReference type="ARBA" id="ARBA00023043"/>
    </source>
</evidence>
<dbReference type="PANTHER" id="PTHR24201">
    <property type="entry name" value="ANK_REP_REGION DOMAIN-CONTAINING PROTEIN"/>
    <property type="match status" value="1"/>
</dbReference>
<dbReference type="AlphaFoldDB" id="A0A2I1CFB0"/>
<dbReference type="OrthoDB" id="194358at2759"/>
<feature type="non-terminal residue" evidence="4">
    <location>
        <position position="202"/>
    </location>
</feature>
<proteinExistence type="predicted"/>
<dbReference type="PROSITE" id="PS50297">
    <property type="entry name" value="ANK_REP_REGION"/>
    <property type="match status" value="2"/>
</dbReference>
<evidence type="ECO:0000256" key="1">
    <source>
        <dbReference type="ARBA" id="ARBA00022737"/>
    </source>
</evidence>
<dbReference type="Proteomes" id="UP000234474">
    <property type="component" value="Unassembled WGS sequence"/>
</dbReference>
<dbReference type="InterPro" id="IPR036770">
    <property type="entry name" value="Ankyrin_rpt-contain_sf"/>
</dbReference>
<dbReference type="InterPro" id="IPR050776">
    <property type="entry name" value="Ank_Repeat/CDKN_Inhibitor"/>
</dbReference>
<dbReference type="Gene3D" id="1.25.40.20">
    <property type="entry name" value="Ankyrin repeat-containing domain"/>
    <property type="match status" value="3"/>
</dbReference>
<name>A0A2I1CFB0_ASPN1</name>
<dbReference type="GeneID" id="36529018"/>
<evidence type="ECO:0000313" key="4">
    <source>
        <dbReference type="EMBL" id="PKX96290.1"/>
    </source>
</evidence>
<feature type="repeat" description="ANK" evidence="3">
    <location>
        <begin position="149"/>
        <end position="181"/>
    </location>
</feature>
<dbReference type="OMA" id="WEGHETV"/>
<keyword evidence="1" id="KW-0677">Repeat</keyword>
<organism evidence="4 5">
    <name type="scientific">Aspergillus novofumigatus (strain IBT 16806)</name>
    <dbReference type="NCBI Taxonomy" id="1392255"/>
    <lineage>
        <taxon>Eukaryota</taxon>
        <taxon>Fungi</taxon>
        <taxon>Dikarya</taxon>
        <taxon>Ascomycota</taxon>
        <taxon>Pezizomycotina</taxon>
        <taxon>Eurotiomycetes</taxon>
        <taxon>Eurotiomycetidae</taxon>
        <taxon>Eurotiales</taxon>
        <taxon>Aspergillaceae</taxon>
        <taxon>Aspergillus</taxon>
        <taxon>Aspergillus subgen. Fumigati</taxon>
    </lineage>
</organism>